<dbReference type="GeneID" id="100905863"/>
<evidence type="ECO:0000313" key="10">
    <source>
        <dbReference type="RefSeq" id="XP_003741686.1"/>
    </source>
</evidence>
<keyword evidence="3 5" id="KW-0371">Homeobox</keyword>
<dbReference type="SMART" id="SM00389">
    <property type="entry name" value="HOX"/>
    <property type="match status" value="1"/>
</dbReference>
<evidence type="ECO:0000256" key="4">
    <source>
        <dbReference type="ARBA" id="ARBA00023242"/>
    </source>
</evidence>
<name>A0AAJ6QRS0_9ACAR</name>
<organism evidence="9 10">
    <name type="scientific">Galendromus occidentalis</name>
    <name type="common">western predatory mite</name>
    <dbReference type="NCBI Taxonomy" id="34638"/>
    <lineage>
        <taxon>Eukaryota</taxon>
        <taxon>Metazoa</taxon>
        <taxon>Ecdysozoa</taxon>
        <taxon>Arthropoda</taxon>
        <taxon>Chelicerata</taxon>
        <taxon>Arachnida</taxon>
        <taxon>Acari</taxon>
        <taxon>Parasitiformes</taxon>
        <taxon>Mesostigmata</taxon>
        <taxon>Gamasina</taxon>
        <taxon>Phytoseioidea</taxon>
        <taxon>Phytoseiidae</taxon>
        <taxon>Typhlodrominae</taxon>
        <taxon>Galendromus</taxon>
    </lineage>
</organism>
<evidence type="ECO:0000256" key="7">
    <source>
        <dbReference type="SAM" id="MobiDB-lite"/>
    </source>
</evidence>
<dbReference type="InterPro" id="IPR009057">
    <property type="entry name" value="Homeodomain-like_sf"/>
</dbReference>
<dbReference type="FunFam" id="1.10.10.60:FF:000707">
    <property type="entry name" value="Dlx"/>
    <property type="match status" value="1"/>
</dbReference>
<feature type="domain" description="Homeobox" evidence="8">
    <location>
        <begin position="168"/>
        <end position="228"/>
    </location>
</feature>
<feature type="region of interest" description="Disordered" evidence="7">
    <location>
        <begin position="138"/>
        <end position="172"/>
    </location>
</feature>
<dbReference type="SUPFAM" id="SSF46689">
    <property type="entry name" value="Homeodomain-like"/>
    <property type="match status" value="1"/>
</dbReference>
<feature type="region of interest" description="Disordered" evidence="7">
    <location>
        <begin position="85"/>
        <end position="120"/>
    </location>
</feature>
<proteinExistence type="predicted"/>
<evidence type="ECO:0000313" key="9">
    <source>
        <dbReference type="Proteomes" id="UP000694867"/>
    </source>
</evidence>
<dbReference type="InterPro" id="IPR020479">
    <property type="entry name" value="HD_metazoa"/>
</dbReference>
<dbReference type="InterPro" id="IPR017970">
    <property type="entry name" value="Homeobox_CS"/>
</dbReference>
<evidence type="ECO:0000256" key="5">
    <source>
        <dbReference type="PROSITE-ProRule" id="PRU00108"/>
    </source>
</evidence>
<dbReference type="PRINTS" id="PR00031">
    <property type="entry name" value="HTHREPRESSR"/>
</dbReference>
<feature type="compositionally biased region" description="Low complexity" evidence="7">
    <location>
        <begin position="286"/>
        <end position="300"/>
    </location>
</feature>
<dbReference type="InterPro" id="IPR050460">
    <property type="entry name" value="Distal-less_Homeobox_TF"/>
</dbReference>
<keyword evidence="4 5" id="KW-0539">Nucleus</keyword>
<evidence type="ECO:0000256" key="3">
    <source>
        <dbReference type="ARBA" id="ARBA00023155"/>
    </source>
</evidence>
<dbReference type="Pfam" id="PF00046">
    <property type="entry name" value="Homeodomain"/>
    <property type="match status" value="1"/>
</dbReference>
<dbReference type="GO" id="GO:0000978">
    <property type="term" value="F:RNA polymerase II cis-regulatory region sequence-specific DNA binding"/>
    <property type="evidence" value="ECO:0007669"/>
    <property type="project" value="TreeGrafter"/>
</dbReference>
<feature type="region of interest" description="Disordered" evidence="7">
    <location>
        <begin position="245"/>
        <end position="318"/>
    </location>
</feature>
<evidence type="ECO:0000259" key="8">
    <source>
        <dbReference type="PROSITE" id="PS50071"/>
    </source>
</evidence>
<reference evidence="10" key="1">
    <citation type="submission" date="2025-08" db="UniProtKB">
        <authorList>
            <consortium name="RefSeq"/>
        </authorList>
    </citation>
    <scope>IDENTIFICATION</scope>
</reference>
<evidence type="ECO:0000256" key="6">
    <source>
        <dbReference type="RuleBase" id="RU000682"/>
    </source>
</evidence>
<dbReference type="InterPro" id="IPR000047">
    <property type="entry name" value="HTH_motif"/>
</dbReference>
<dbReference type="CDD" id="cd00086">
    <property type="entry name" value="homeodomain"/>
    <property type="match status" value="1"/>
</dbReference>
<gene>
    <name evidence="10" type="primary">LOC100905863</name>
</gene>
<accession>A0AAJ6QRS0</accession>
<dbReference type="PANTHER" id="PTHR24327:SF81">
    <property type="entry name" value="HOMEOTIC PROTEIN DISTAL-LESS-RELATED"/>
    <property type="match status" value="1"/>
</dbReference>
<dbReference type="AlphaFoldDB" id="A0AAJ6QRS0"/>
<dbReference type="RefSeq" id="XP_003741686.1">
    <property type="nucleotide sequence ID" value="XM_003741638.2"/>
</dbReference>
<evidence type="ECO:0000256" key="2">
    <source>
        <dbReference type="ARBA" id="ARBA00023125"/>
    </source>
</evidence>
<dbReference type="Proteomes" id="UP000694867">
    <property type="component" value="Unplaced"/>
</dbReference>
<feature type="DNA-binding region" description="Homeobox" evidence="5">
    <location>
        <begin position="170"/>
        <end position="229"/>
    </location>
</feature>
<dbReference type="GO" id="GO:0005634">
    <property type="term" value="C:nucleus"/>
    <property type="evidence" value="ECO:0007669"/>
    <property type="project" value="UniProtKB-SubCell"/>
</dbReference>
<dbReference type="PRINTS" id="PR00024">
    <property type="entry name" value="HOMEOBOX"/>
</dbReference>
<keyword evidence="9" id="KW-1185">Reference proteome</keyword>
<protein>
    <submittedName>
        <fullName evidence="10">Homeobox protein DLX-1-like</fullName>
    </submittedName>
</protein>
<sequence length="350" mass="37433">MAHTPGDSGPMHEEGKQSFMDIPGLNPSLNPYLRGQGMVGGYQPQQDFSQRMGYPFSMGNGHLQSPYGAPPGHAAHYFSGYPPAHCPPAHSPPNSRQPPQNDGYPHSADSPGLGFPIKSEAKDDHLGRMSNHIVSDYTANDKSMDDPLRGSAGGAQTPQGNTTGPKGKKMRKPRTIYSSLQLQQLNRRFQRTQYLALPERAELAASLGLTQTQVKIWFQNRRSKCKKMLKASQNNPQAAAAALGLSQPVTPNGGPTTPGTPNMPNSADTPPSDASPSPQTPPTPYHPSALGGALGHHSLGNAPTNSLTPPPNSWDMPSKAPAMMPHSYMSQYSGWYHGHAGGDPNQQVLT</sequence>
<dbReference type="PANTHER" id="PTHR24327">
    <property type="entry name" value="HOMEOBOX PROTEIN"/>
    <property type="match status" value="1"/>
</dbReference>
<dbReference type="KEGG" id="goe:100905863"/>
<dbReference type="InterPro" id="IPR001356">
    <property type="entry name" value="HD"/>
</dbReference>
<dbReference type="Gene3D" id="1.10.10.60">
    <property type="entry name" value="Homeodomain-like"/>
    <property type="match status" value="1"/>
</dbReference>
<feature type="compositionally biased region" description="Low complexity" evidence="7">
    <location>
        <begin position="245"/>
        <end position="277"/>
    </location>
</feature>
<feature type="region of interest" description="Disordered" evidence="7">
    <location>
        <begin position="1"/>
        <end position="28"/>
    </location>
</feature>
<dbReference type="GO" id="GO:0000981">
    <property type="term" value="F:DNA-binding transcription factor activity, RNA polymerase II-specific"/>
    <property type="evidence" value="ECO:0007669"/>
    <property type="project" value="InterPro"/>
</dbReference>
<dbReference type="PROSITE" id="PS50071">
    <property type="entry name" value="HOMEOBOX_2"/>
    <property type="match status" value="1"/>
</dbReference>
<dbReference type="PROSITE" id="PS00027">
    <property type="entry name" value="HOMEOBOX_1"/>
    <property type="match status" value="1"/>
</dbReference>
<feature type="compositionally biased region" description="Polar residues" evidence="7">
    <location>
        <begin position="154"/>
        <end position="164"/>
    </location>
</feature>
<comment type="subcellular location">
    <subcellularLocation>
        <location evidence="1 5 6">Nucleus</location>
    </subcellularLocation>
</comment>
<keyword evidence="2 5" id="KW-0238">DNA-binding</keyword>
<evidence type="ECO:0000256" key="1">
    <source>
        <dbReference type="ARBA" id="ARBA00004123"/>
    </source>
</evidence>